<accession>A0A0J9W6A0</accession>
<sequence>MVQCETPPWLMRTTTDLPTIIATPATVQHAPRSTSVCRASLNLLHHLSPMKHRIMRWNLRRTDLQQAPLNQSNFQSINMDPGVRKAVKSSGIQALLDDIDGTTAIQLPNILGKPSSIRANRGPWCGVGCSSRQFFR</sequence>
<gene>
    <name evidence="1" type="ORF">FOXG_22296</name>
</gene>
<dbReference type="Proteomes" id="UP000009097">
    <property type="component" value="Unassembled WGS sequence"/>
</dbReference>
<dbReference type="GeneID" id="28963002"/>
<protein>
    <submittedName>
        <fullName evidence="1">Uncharacterized protein</fullName>
    </submittedName>
</protein>
<evidence type="ECO:0000313" key="2">
    <source>
        <dbReference type="Proteomes" id="UP000009097"/>
    </source>
</evidence>
<dbReference type="AlphaFoldDB" id="A0A0J9W6A0"/>
<name>A0A0J9W6A0_FUSO4</name>
<evidence type="ECO:0000313" key="1">
    <source>
        <dbReference type="EMBL" id="KNB18589.1"/>
    </source>
</evidence>
<dbReference type="RefSeq" id="XP_018256634.1">
    <property type="nucleotide sequence ID" value="XM_018402689.1"/>
</dbReference>
<dbReference type="VEuPathDB" id="FungiDB:FOXG_22296"/>
<dbReference type="EMBL" id="DS231727">
    <property type="protein sequence ID" value="KNB18589.1"/>
    <property type="molecule type" value="Genomic_DNA"/>
</dbReference>
<reference evidence="1" key="2">
    <citation type="journal article" date="2010" name="Nature">
        <title>Comparative genomics reveals mobile pathogenicity chromosomes in Fusarium.</title>
        <authorList>
            <person name="Ma L.J."/>
            <person name="van der Does H.C."/>
            <person name="Borkovich K.A."/>
            <person name="Coleman J.J."/>
            <person name="Daboussi M.J."/>
            <person name="Di Pietro A."/>
            <person name="Dufresne M."/>
            <person name="Freitag M."/>
            <person name="Grabherr M."/>
            <person name="Henrissat B."/>
            <person name="Houterman P.M."/>
            <person name="Kang S."/>
            <person name="Shim W.B."/>
            <person name="Woloshuk C."/>
            <person name="Xie X."/>
            <person name="Xu J.R."/>
            <person name="Antoniw J."/>
            <person name="Baker S.E."/>
            <person name="Bluhm B.H."/>
            <person name="Breakspear A."/>
            <person name="Brown D.W."/>
            <person name="Butchko R.A."/>
            <person name="Chapman S."/>
            <person name="Coulson R."/>
            <person name="Coutinho P.M."/>
            <person name="Danchin E.G."/>
            <person name="Diener A."/>
            <person name="Gale L.R."/>
            <person name="Gardiner D.M."/>
            <person name="Goff S."/>
            <person name="Hammond-Kosack K.E."/>
            <person name="Hilburn K."/>
            <person name="Hua-Van A."/>
            <person name="Jonkers W."/>
            <person name="Kazan K."/>
            <person name="Kodira C.D."/>
            <person name="Koehrsen M."/>
            <person name="Kumar L."/>
            <person name="Lee Y.H."/>
            <person name="Li L."/>
            <person name="Manners J.M."/>
            <person name="Miranda-Saavedra D."/>
            <person name="Mukherjee M."/>
            <person name="Park G."/>
            <person name="Park J."/>
            <person name="Park S.Y."/>
            <person name="Proctor R.H."/>
            <person name="Regev A."/>
            <person name="Ruiz-Roldan M.C."/>
            <person name="Sain D."/>
            <person name="Sakthikumar S."/>
            <person name="Sykes S."/>
            <person name="Schwartz D.C."/>
            <person name="Turgeon B.G."/>
            <person name="Wapinski I."/>
            <person name="Yoder O."/>
            <person name="Young S."/>
            <person name="Zeng Q."/>
            <person name="Zhou S."/>
            <person name="Galagan J."/>
            <person name="Cuomo C.A."/>
            <person name="Kistler H.C."/>
            <person name="Rep M."/>
        </authorList>
    </citation>
    <scope>NUCLEOTIDE SEQUENCE [LARGE SCALE GENOMIC DNA]</scope>
    <source>
        <strain evidence="1">4287</strain>
    </source>
</reference>
<proteinExistence type="predicted"/>
<organism evidence="1 2">
    <name type="scientific">Fusarium oxysporum f. sp. lycopersici (strain 4287 / CBS 123668 / FGSC 9935 / NRRL 34936)</name>
    <name type="common">Fusarium vascular wilt of tomato</name>
    <dbReference type="NCBI Taxonomy" id="426428"/>
    <lineage>
        <taxon>Eukaryota</taxon>
        <taxon>Fungi</taxon>
        <taxon>Dikarya</taxon>
        <taxon>Ascomycota</taxon>
        <taxon>Pezizomycotina</taxon>
        <taxon>Sordariomycetes</taxon>
        <taxon>Hypocreomycetidae</taxon>
        <taxon>Hypocreales</taxon>
        <taxon>Nectriaceae</taxon>
        <taxon>Fusarium</taxon>
        <taxon>Fusarium oxysporum species complex</taxon>
    </lineage>
</organism>
<reference evidence="1" key="1">
    <citation type="submission" date="2007-04" db="EMBL/GenBank/DDBJ databases">
        <authorList>
            <consortium name="The Broad Institute Genome Sequencing Platform"/>
            <person name="Birren B."/>
            <person name="Lander E."/>
            <person name="Galagan J."/>
            <person name="Nusbaum C."/>
            <person name="Devon K."/>
            <person name="Ma L.-J."/>
            <person name="Jaffe D."/>
            <person name="Butler J."/>
            <person name="Alvarez P."/>
            <person name="Gnerre S."/>
            <person name="Grabherr M."/>
            <person name="Kleber M."/>
            <person name="Mauceli E."/>
            <person name="Brockman W."/>
            <person name="MacCallum I.A."/>
            <person name="Young S."/>
            <person name="LaButti K."/>
            <person name="DeCaprio D."/>
            <person name="Crawford M."/>
            <person name="Koehrsen M."/>
            <person name="Engels R."/>
            <person name="Montgomery P."/>
            <person name="Pearson M."/>
            <person name="Howarth C."/>
            <person name="Larson L."/>
            <person name="White J."/>
            <person name="O'Leary S."/>
            <person name="Kodira C."/>
            <person name="Zeng Q."/>
            <person name="Yandava C."/>
            <person name="Alvarado L."/>
            <person name="Kistler C."/>
            <person name="Shim W.-B."/>
            <person name="Kang S."/>
            <person name="Woloshuk C."/>
        </authorList>
    </citation>
    <scope>NUCLEOTIDE SEQUENCE</scope>
    <source>
        <strain evidence="1">4287</strain>
    </source>
</reference>
<dbReference type="KEGG" id="fox:FOXG_22296"/>